<evidence type="ECO:0000259" key="10">
    <source>
        <dbReference type="PROSITE" id="PS51755"/>
    </source>
</evidence>
<dbReference type="Gene3D" id="1.10.10.10">
    <property type="entry name" value="Winged helix-like DNA-binding domain superfamily/Winged helix DNA-binding domain"/>
    <property type="match status" value="1"/>
</dbReference>
<evidence type="ECO:0000256" key="4">
    <source>
        <dbReference type="ARBA" id="ARBA00023015"/>
    </source>
</evidence>
<comment type="subcellular location">
    <subcellularLocation>
        <location evidence="1">Cytoplasm</location>
    </subcellularLocation>
</comment>
<keyword evidence="2 7" id="KW-0597">Phosphoprotein</keyword>
<dbReference type="CDD" id="cd17574">
    <property type="entry name" value="REC_OmpR"/>
    <property type="match status" value="1"/>
</dbReference>
<keyword evidence="5 8" id="KW-0238">DNA-binding</keyword>
<keyword evidence="4" id="KW-0805">Transcription regulation</keyword>
<dbReference type="PROSITE" id="PS50110">
    <property type="entry name" value="RESPONSE_REGULATORY"/>
    <property type="match status" value="1"/>
</dbReference>
<dbReference type="PANTHER" id="PTHR48111">
    <property type="entry name" value="REGULATOR OF RPOS"/>
    <property type="match status" value="1"/>
</dbReference>
<dbReference type="Gene3D" id="3.40.50.2300">
    <property type="match status" value="1"/>
</dbReference>
<dbReference type="Pfam" id="PF00072">
    <property type="entry name" value="Response_reg"/>
    <property type="match status" value="1"/>
</dbReference>
<keyword evidence="3" id="KW-0902">Two-component regulatory system</keyword>
<organism evidence="11 12">
    <name type="scientific">Pontibacillus chungwhensis</name>
    <dbReference type="NCBI Taxonomy" id="265426"/>
    <lineage>
        <taxon>Bacteria</taxon>
        <taxon>Bacillati</taxon>
        <taxon>Bacillota</taxon>
        <taxon>Bacilli</taxon>
        <taxon>Bacillales</taxon>
        <taxon>Bacillaceae</taxon>
        <taxon>Pontibacillus</taxon>
    </lineage>
</organism>
<keyword evidence="6" id="KW-0804">Transcription</keyword>
<dbReference type="InterPro" id="IPR011006">
    <property type="entry name" value="CheY-like_superfamily"/>
</dbReference>
<dbReference type="InterPro" id="IPR016032">
    <property type="entry name" value="Sig_transdc_resp-reg_C-effctor"/>
</dbReference>
<feature type="domain" description="OmpR/PhoB-type" evidence="10">
    <location>
        <begin position="128"/>
        <end position="229"/>
    </location>
</feature>
<protein>
    <submittedName>
        <fullName evidence="11">Response regulator transcription factor</fullName>
    </submittedName>
</protein>
<evidence type="ECO:0000313" key="11">
    <source>
        <dbReference type="EMBL" id="WIF97359.1"/>
    </source>
</evidence>
<dbReference type="SUPFAM" id="SSF52172">
    <property type="entry name" value="CheY-like"/>
    <property type="match status" value="1"/>
</dbReference>
<dbReference type="PANTHER" id="PTHR48111:SF52">
    <property type="entry name" value="TRANSCRIPTIONAL REGULATORY PROTEIN YVRH"/>
    <property type="match status" value="1"/>
</dbReference>
<evidence type="ECO:0000256" key="1">
    <source>
        <dbReference type="ARBA" id="ARBA00004496"/>
    </source>
</evidence>
<gene>
    <name evidence="11" type="ORF">QNI29_16730</name>
</gene>
<dbReference type="InterPro" id="IPR039420">
    <property type="entry name" value="WalR-like"/>
</dbReference>
<dbReference type="InterPro" id="IPR001789">
    <property type="entry name" value="Sig_transdc_resp-reg_receiver"/>
</dbReference>
<reference evidence="11 12" key="1">
    <citation type="submission" date="2023-05" db="EMBL/GenBank/DDBJ databases">
        <title>Comparative genomics reveals the evidence of polycyclic aromatic hydrocarbons degradation in moderately halophilic genus Pontibacillus.</title>
        <authorList>
            <person name="Yang H."/>
            <person name="Qian Z."/>
        </authorList>
    </citation>
    <scope>NUCLEOTIDE SEQUENCE [LARGE SCALE GENOMIC DNA]</scope>
    <source>
        <strain evidence="12">HN14</strain>
    </source>
</reference>
<evidence type="ECO:0000256" key="3">
    <source>
        <dbReference type="ARBA" id="ARBA00023012"/>
    </source>
</evidence>
<accession>A0ABY8UYA5</accession>
<dbReference type="CDD" id="cd00383">
    <property type="entry name" value="trans_reg_C"/>
    <property type="match status" value="1"/>
</dbReference>
<dbReference type="RefSeq" id="WP_231418833.1">
    <property type="nucleotide sequence ID" value="NZ_CP126446.1"/>
</dbReference>
<evidence type="ECO:0000256" key="6">
    <source>
        <dbReference type="ARBA" id="ARBA00023163"/>
    </source>
</evidence>
<dbReference type="InterPro" id="IPR036388">
    <property type="entry name" value="WH-like_DNA-bd_sf"/>
</dbReference>
<name>A0ABY8UYA5_9BACI</name>
<evidence type="ECO:0000256" key="8">
    <source>
        <dbReference type="PROSITE-ProRule" id="PRU01091"/>
    </source>
</evidence>
<feature type="domain" description="Response regulatory" evidence="9">
    <location>
        <begin position="2"/>
        <end position="116"/>
    </location>
</feature>
<proteinExistence type="predicted"/>
<evidence type="ECO:0000313" key="12">
    <source>
        <dbReference type="Proteomes" id="UP001236652"/>
    </source>
</evidence>
<dbReference type="SMART" id="SM00448">
    <property type="entry name" value="REC"/>
    <property type="match status" value="1"/>
</dbReference>
<dbReference type="SUPFAM" id="SSF46894">
    <property type="entry name" value="C-terminal effector domain of the bipartite response regulators"/>
    <property type="match status" value="1"/>
</dbReference>
<evidence type="ECO:0000256" key="5">
    <source>
        <dbReference type="ARBA" id="ARBA00023125"/>
    </source>
</evidence>
<evidence type="ECO:0000256" key="2">
    <source>
        <dbReference type="ARBA" id="ARBA00022553"/>
    </source>
</evidence>
<evidence type="ECO:0000259" key="9">
    <source>
        <dbReference type="PROSITE" id="PS50110"/>
    </source>
</evidence>
<dbReference type="Pfam" id="PF00486">
    <property type="entry name" value="Trans_reg_C"/>
    <property type="match status" value="1"/>
</dbReference>
<evidence type="ECO:0000256" key="7">
    <source>
        <dbReference type="PROSITE-ProRule" id="PRU00169"/>
    </source>
</evidence>
<dbReference type="InterPro" id="IPR001867">
    <property type="entry name" value="OmpR/PhoB-type_DNA-bd"/>
</dbReference>
<sequence>MNILLVDDEPSILTMMEKVLRKEGYTSIQTAASAEEAMQEINHLSYDVILLDVMLPDGSGFDLGPKIREKTNAYLLYLTAKTSDLDVLTGFAMGGDDYVTKPFNPLEIVARMKAVERRIHHTQASDNKPTLVHDFGYFSINEITKELTVNGKTVPCPAMVYKLLLYLAKNPNRVFTKADLFDAVWGMDHIADDNTIMVHIRRIRERIEPNPSHPQFLITVRGLGYKLVKDSSI</sequence>
<feature type="modified residue" description="4-aspartylphosphate" evidence="7">
    <location>
        <position position="52"/>
    </location>
</feature>
<dbReference type="Proteomes" id="UP001236652">
    <property type="component" value="Chromosome"/>
</dbReference>
<dbReference type="EMBL" id="CP126446">
    <property type="protein sequence ID" value="WIF97359.1"/>
    <property type="molecule type" value="Genomic_DNA"/>
</dbReference>
<keyword evidence="12" id="KW-1185">Reference proteome</keyword>
<dbReference type="SMART" id="SM00862">
    <property type="entry name" value="Trans_reg_C"/>
    <property type="match status" value="1"/>
</dbReference>
<feature type="DNA-binding region" description="OmpR/PhoB-type" evidence="8">
    <location>
        <begin position="128"/>
        <end position="229"/>
    </location>
</feature>
<dbReference type="Gene3D" id="6.10.250.690">
    <property type="match status" value="1"/>
</dbReference>
<dbReference type="PROSITE" id="PS51755">
    <property type="entry name" value="OMPR_PHOB"/>
    <property type="match status" value="1"/>
</dbReference>